<accession>A0A0C5WP49</accession>
<dbReference type="SUPFAM" id="SSF82771">
    <property type="entry name" value="GIY-YIG endonuclease"/>
    <property type="match status" value="1"/>
</dbReference>
<dbReference type="OrthoDB" id="9255895at2"/>
<dbReference type="AlphaFoldDB" id="A0A0C5WP49"/>
<dbReference type="Proteomes" id="UP000032229">
    <property type="component" value="Chromosome"/>
</dbReference>
<dbReference type="KEGG" id="sze:AW14_00045"/>
<dbReference type="HOGENOM" id="CLU_1980068_0_0_10"/>
<organism evidence="1 2">
    <name type="scientific">Siansivirga zeaxanthinifaciens CC-SAMT-1</name>
    <dbReference type="NCBI Taxonomy" id="1454006"/>
    <lineage>
        <taxon>Bacteria</taxon>
        <taxon>Pseudomonadati</taxon>
        <taxon>Bacteroidota</taxon>
        <taxon>Flavobacteriia</taxon>
        <taxon>Flavobacteriales</taxon>
        <taxon>Flavobacteriaceae</taxon>
        <taxon>Siansivirga</taxon>
    </lineage>
</organism>
<evidence type="ECO:0000313" key="2">
    <source>
        <dbReference type="Proteomes" id="UP000032229"/>
    </source>
</evidence>
<name>A0A0C5WP49_9FLAO</name>
<sequence length="126" mass="14416">MKESEIIKALFEELISSNYHIFPLKGKVNVTDNHGVYIIYSEKNEVLHVGNTPSGKKGLNQRLYNHISCTGVFYEKYLKPNKINMRGIHKFKYLEVDDIRQRALLEAYSAGKLCPLHFGTGAKKSK</sequence>
<keyword evidence="2" id="KW-1185">Reference proteome</keyword>
<dbReference type="EMBL" id="CP007202">
    <property type="protein sequence ID" value="AJR04690.1"/>
    <property type="molecule type" value="Genomic_DNA"/>
</dbReference>
<proteinExistence type="predicted"/>
<gene>
    <name evidence="1" type="ORF">AW14_00045</name>
</gene>
<reference evidence="1 2" key="1">
    <citation type="submission" date="2014-02" db="EMBL/GenBank/DDBJ databases">
        <authorList>
            <person name="Young C.-C."/>
            <person name="Hameed A."/>
            <person name="Huang H.-C."/>
            <person name="Shahina M."/>
        </authorList>
    </citation>
    <scope>NUCLEOTIDE SEQUENCE [LARGE SCALE GENOMIC DNA]</scope>
    <source>
        <strain evidence="1 2">CC-SAMT-1</strain>
    </source>
</reference>
<evidence type="ECO:0000313" key="1">
    <source>
        <dbReference type="EMBL" id="AJR04690.1"/>
    </source>
</evidence>
<evidence type="ECO:0008006" key="3">
    <source>
        <dbReference type="Google" id="ProtNLM"/>
    </source>
</evidence>
<protein>
    <recommendedName>
        <fullName evidence="3">GIY-YIG domain-containing protein</fullName>
    </recommendedName>
</protein>
<dbReference type="InterPro" id="IPR035901">
    <property type="entry name" value="GIY-YIG_endonuc_sf"/>
</dbReference>
<dbReference type="RefSeq" id="WP_044636950.1">
    <property type="nucleotide sequence ID" value="NZ_CP007202.1"/>
</dbReference>